<dbReference type="GO" id="GO:0008270">
    <property type="term" value="F:zinc ion binding"/>
    <property type="evidence" value="ECO:0007669"/>
    <property type="project" value="InterPro"/>
</dbReference>
<evidence type="ECO:0000259" key="4">
    <source>
        <dbReference type="SMART" id="SM00906"/>
    </source>
</evidence>
<gene>
    <name evidence="5" type="ORF">CRHIZ90672A_00009685</name>
</gene>
<dbReference type="AlphaFoldDB" id="A0A9N9VU86"/>
<feature type="domain" description="Xylanolytic transcriptional activator regulatory" evidence="4">
    <location>
        <begin position="260"/>
        <end position="334"/>
    </location>
</feature>
<feature type="compositionally biased region" description="Polar residues" evidence="3">
    <location>
        <begin position="612"/>
        <end position="628"/>
    </location>
</feature>
<dbReference type="PANTHER" id="PTHR31001:SF49">
    <property type="entry name" value="ZN(II)2CYS6 TRANSCRIPTION FACTOR (EUROFUNG)"/>
    <property type="match status" value="1"/>
</dbReference>
<feature type="compositionally biased region" description="Polar residues" evidence="3">
    <location>
        <begin position="52"/>
        <end position="65"/>
    </location>
</feature>
<comment type="subcellular location">
    <subcellularLocation>
        <location evidence="1">Nucleus</location>
    </subcellularLocation>
</comment>
<feature type="region of interest" description="Disordered" evidence="3">
    <location>
        <begin position="560"/>
        <end position="628"/>
    </location>
</feature>
<evidence type="ECO:0000313" key="5">
    <source>
        <dbReference type="EMBL" id="CAH0030917.1"/>
    </source>
</evidence>
<dbReference type="InterPro" id="IPR050613">
    <property type="entry name" value="Sec_Metabolite_Reg"/>
</dbReference>
<dbReference type="SMART" id="SM00906">
    <property type="entry name" value="Fungal_trans"/>
    <property type="match status" value="1"/>
</dbReference>
<dbReference type="PANTHER" id="PTHR31001">
    <property type="entry name" value="UNCHARACTERIZED TRANSCRIPTIONAL REGULATORY PROTEIN"/>
    <property type="match status" value="1"/>
</dbReference>
<feature type="compositionally biased region" description="Low complexity" evidence="3">
    <location>
        <begin position="561"/>
        <end position="570"/>
    </location>
</feature>
<accession>A0A9N9VU86</accession>
<dbReference type="GO" id="GO:0003677">
    <property type="term" value="F:DNA binding"/>
    <property type="evidence" value="ECO:0007669"/>
    <property type="project" value="InterPro"/>
</dbReference>
<keyword evidence="2" id="KW-0539">Nucleus</keyword>
<name>A0A9N9VU86_9HYPO</name>
<reference evidence="5" key="1">
    <citation type="submission" date="2021-10" db="EMBL/GenBank/DDBJ databases">
        <authorList>
            <person name="Piombo E."/>
        </authorList>
    </citation>
    <scope>NUCLEOTIDE SEQUENCE</scope>
</reference>
<evidence type="ECO:0000313" key="6">
    <source>
        <dbReference type="Proteomes" id="UP000696573"/>
    </source>
</evidence>
<evidence type="ECO:0000256" key="1">
    <source>
        <dbReference type="ARBA" id="ARBA00004123"/>
    </source>
</evidence>
<keyword evidence="6" id="KW-1185">Reference proteome</keyword>
<evidence type="ECO:0000256" key="2">
    <source>
        <dbReference type="ARBA" id="ARBA00023242"/>
    </source>
</evidence>
<dbReference type="GO" id="GO:0005634">
    <property type="term" value="C:nucleus"/>
    <property type="evidence" value="ECO:0007669"/>
    <property type="project" value="UniProtKB-SubCell"/>
</dbReference>
<sequence>MGTGLLPHDPDRPRTAVETNRSYPAMHVVAANPQATITQAEDQPRDPARDLSSPSEASTADSAPSSHREGFHWTSVLNSISDIDSQKAGEPPEDHSSHVATALPQFVDFLLLGNYSRVSRADLIATVPPKIESDRLVSYYFETYSYSPVILHHGEFMKQYEDFWQDPPTTSAPTSWLALLFSVLTLATILHNAHMLGSDEVVLPGTEKHQDSRRMESFREKTVQALVLSEHHKGGPHIPETLLHYILGEQFIRRDADSGTWIVLQSLVSIALSYGYHQDGDRFQTLTPFQREMRRRLWALIYQIDMGVSTQLKMPKLIKDSIVDTKEPSNLFDTDFGPETTVLPESRPESQLTPILITISKNRLATVSSKVLDAVTSKEPMPYTRVLELDSMLTKVFEELPACCKFTSMEESLLDPPNLTCQRLFIQLVYHHIQIILHSKYLAPSLKTDENQYSRDVAVAAAIQALRHQTAIDDEMEPNGRLYPVKWILAPVIIHEFLLAGGVLCSHLSNNPQIRGTPDFEYIKDLLTRSEAIWARTASRSAEALKGATTIRKVLNQLEMSSGGSSSSHSESPENIVSPVTPQDVHVEYQPSTTIITEPNEPLVPAVPGEADSSSSGPLDHAQSSWYQ</sequence>
<proteinExistence type="predicted"/>
<dbReference type="GO" id="GO:0006351">
    <property type="term" value="P:DNA-templated transcription"/>
    <property type="evidence" value="ECO:0007669"/>
    <property type="project" value="InterPro"/>
</dbReference>
<feature type="region of interest" description="Disordered" evidence="3">
    <location>
        <begin position="1"/>
        <end position="69"/>
    </location>
</feature>
<dbReference type="CDD" id="cd12148">
    <property type="entry name" value="fungal_TF_MHR"/>
    <property type="match status" value="1"/>
</dbReference>
<evidence type="ECO:0000256" key="3">
    <source>
        <dbReference type="SAM" id="MobiDB-lite"/>
    </source>
</evidence>
<organism evidence="5 6">
    <name type="scientific">Clonostachys rhizophaga</name>
    <dbReference type="NCBI Taxonomy" id="160324"/>
    <lineage>
        <taxon>Eukaryota</taxon>
        <taxon>Fungi</taxon>
        <taxon>Dikarya</taxon>
        <taxon>Ascomycota</taxon>
        <taxon>Pezizomycotina</taxon>
        <taxon>Sordariomycetes</taxon>
        <taxon>Hypocreomycetidae</taxon>
        <taxon>Hypocreales</taxon>
        <taxon>Bionectriaceae</taxon>
        <taxon>Clonostachys</taxon>
    </lineage>
</organism>
<dbReference type="InterPro" id="IPR007219">
    <property type="entry name" value="XnlR_reg_dom"/>
</dbReference>
<dbReference type="Proteomes" id="UP000696573">
    <property type="component" value="Unassembled WGS sequence"/>
</dbReference>
<dbReference type="EMBL" id="CABFNQ020000741">
    <property type="protein sequence ID" value="CAH0030917.1"/>
    <property type="molecule type" value="Genomic_DNA"/>
</dbReference>
<dbReference type="OrthoDB" id="5431381at2759"/>
<protein>
    <recommendedName>
        <fullName evidence="4">Xylanolytic transcriptional activator regulatory domain-containing protein</fullName>
    </recommendedName>
</protein>
<dbReference type="Pfam" id="PF04082">
    <property type="entry name" value="Fungal_trans"/>
    <property type="match status" value="1"/>
</dbReference>
<comment type="caution">
    <text evidence="5">The sequence shown here is derived from an EMBL/GenBank/DDBJ whole genome shotgun (WGS) entry which is preliminary data.</text>
</comment>